<accession>A0A8H7VQL3</accession>
<dbReference type="AlphaFoldDB" id="A0A8H7VQL3"/>
<protein>
    <submittedName>
        <fullName evidence="1">Uncharacterized protein</fullName>
    </submittedName>
</protein>
<organism evidence="1 2">
    <name type="scientific">Thamnidium elegans</name>
    <dbReference type="NCBI Taxonomy" id="101142"/>
    <lineage>
        <taxon>Eukaryota</taxon>
        <taxon>Fungi</taxon>
        <taxon>Fungi incertae sedis</taxon>
        <taxon>Mucoromycota</taxon>
        <taxon>Mucoromycotina</taxon>
        <taxon>Mucoromycetes</taxon>
        <taxon>Mucorales</taxon>
        <taxon>Mucorineae</taxon>
        <taxon>Mucoraceae</taxon>
        <taxon>Thamnidium</taxon>
    </lineage>
</organism>
<name>A0A8H7VQL3_9FUNG</name>
<sequence length="71" mass="7785">MDYNFNSEQYFLVNKSNNSESDKKLSISPDRAVSSPVLPLLSGSKEYTPPPVKLITNKEAKIASAILQQAA</sequence>
<dbReference type="EMBL" id="JAEPRE010000276">
    <property type="protein sequence ID" value="KAG2229415.1"/>
    <property type="molecule type" value="Genomic_DNA"/>
</dbReference>
<proteinExistence type="predicted"/>
<evidence type="ECO:0000313" key="2">
    <source>
        <dbReference type="Proteomes" id="UP000613177"/>
    </source>
</evidence>
<dbReference type="Proteomes" id="UP000613177">
    <property type="component" value="Unassembled WGS sequence"/>
</dbReference>
<keyword evidence="2" id="KW-1185">Reference proteome</keyword>
<evidence type="ECO:0000313" key="1">
    <source>
        <dbReference type="EMBL" id="KAG2229415.1"/>
    </source>
</evidence>
<comment type="caution">
    <text evidence="1">The sequence shown here is derived from an EMBL/GenBank/DDBJ whole genome shotgun (WGS) entry which is preliminary data.</text>
</comment>
<reference evidence="1" key="1">
    <citation type="submission" date="2021-01" db="EMBL/GenBank/DDBJ databases">
        <title>Metabolic potential, ecology and presence of endohyphal bacteria is reflected in genomic diversity of Mucoromycotina.</title>
        <authorList>
            <person name="Muszewska A."/>
            <person name="Okrasinska A."/>
            <person name="Steczkiewicz K."/>
            <person name="Drgas O."/>
            <person name="Orlowska M."/>
            <person name="Perlinska-Lenart U."/>
            <person name="Aleksandrzak-Piekarczyk T."/>
            <person name="Szatraj K."/>
            <person name="Zielenkiewicz U."/>
            <person name="Pilsyk S."/>
            <person name="Malc E."/>
            <person name="Mieczkowski P."/>
            <person name="Kruszewska J.S."/>
            <person name="Biernat P."/>
            <person name="Pawlowska J."/>
        </authorList>
    </citation>
    <scope>NUCLEOTIDE SEQUENCE</scope>
    <source>
        <strain evidence="1">WA0000018081</strain>
    </source>
</reference>
<gene>
    <name evidence="1" type="ORF">INT48_000978</name>
</gene>